<dbReference type="PANTHER" id="PTHR18934:SF83">
    <property type="entry name" value="PRE-MRNA-SPLICING FACTOR ATP-DEPENDENT RNA HELICASE DHX16"/>
    <property type="match status" value="1"/>
</dbReference>
<keyword evidence="4" id="KW-0547">Nucleotide-binding</keyword>
<dbReference type="PANTHER" id="PTHR18934">
    <property type="entry name" value="ATP-DEPENDENT RNA HELICASE"/>
    <property type="match status" value="1"/>
</dbReference>
<dbReference type="SMART" id="SM00382">
    <property type="entry name" value="AAA"/>
    <property type="match status" value="1"/>
</dbReference>
<dbReference type="GO" id="GO:0016787">
    <property type="term" value="F:hydrolase activity"/>
    <property type="evidence" value="ECO:0007669"/>
    <property type="project" value="UniProtKB-KW"/>
</dbReference>
<dbReference type="EC" id="3.6.4.13" evidence="2"/>
<dbReference type="InterPro" id="IPR002464">
    <property type="entry name" value="DNA/RNA_helicase_DEAH_CS"/>
</dbReference>
<dbReference type="Pfam" id="PF04408">
    <property type="entry name" value="WHD_HA2"/>
    <property type="match status" value="1"/>
</dbReference>
<comment type="caution">
    <text evidence="13">The sequence shown here is derived from an EMBL/GenBank/DDBJ whole genome shotgun (WGS) entry which is preliminary data.</text>
</comment>
<comment type="subcellular location">
    <subcellularLocation>
        <location evidence="1">Nucleus</location>
    </subcellularLocation>
</comment>
<dbReference type="Pfam" id="PF21010">
    <property type="entry name" value="HA2_C"/>
    <property type="match status" value="1"/>
</dbReference>
<protein>
    <recommendedName>
        <fullName evidence="2">RNA helicase</fullName>
        <ecNumber evidence="2">3.6.4.13</ecNumber>
    </recommendedName>
</protein>
<evidence type="ECO:0000256" key="3">
    <source>
        <dbReference type="ARBA" id="ARBA00022664"/>
    </source>
</evidence>
<feature type="domain" description="Helicase ATP-binding" evidence="11">
    <location>
        <begin position="263"/>
        <end position="429"/>
    </location>
</feature>
<dbReference type="SMART" id="SM00847">
    <property type="entry name" value="HA2"/>
    <property type="match status" value="1"/>
</dbReference>
<evidence type="ECO:0000256" key="6">
    <source>
        <dbReference type="ARBA" id="ARBA00022840"/>
    </source>
</evidence>
<evidence type="ECO:0000256" key="8">
    <source>
        <dbReference type="ARBA" id="ARBA00023242"/>
    </source>
</evidence>
<evidence type="ECO:0000259" key="12">
    <source>
        <dbReference type="PROSITE" id="PS51194"/>
    </source>
</evidence>
<dbReference type="FunFam" id="3.40.50.300:FF:000726">
    <property type="entry name" value="Pre-mRNA-splicing factor ATP-dependent RNA helicase"/>
    <property type="match status" value="1"/>
</dbReference>
<gene>
    <name evidence="13" type="ORF">KGF56_000972</name>
</gene>
<dbReference type="InterPro" id="IPR011545">
    <property type="entry name" value="DEAD/DEAH_box_helicase_dom"/>
</dbReference>
<dbReference type="EMBL" id="JAHUZD010000025">
    <property type="protein sequence ID" value="KAI3406130.2"/>
    <property type="molecule type" value="Genomic_DNA"/>
</dbReference>
<dbReference type="InterPro" id="IPR011709">
    <property type="entry name" value="DEAD-box_helicase_OB_fold"/>
</dbReference>
<dbReference type="GO" id="GO:0022613">
    <property type="term" value="P:ribonucleoprotein complex biogenesis"/>
    <property type="evidence" value="ECO:0007669"/>
    <property type="project" value="UniProtKB-ARBA"/>
</dbReference>
<sequence length="892" mass="102670">MSKGSMHFTGKGFSRKRAFIDYDDTRGKELDAGMPLREDEADSQQSAAPPIEMTEPAIPIEESNESLLPPPPQERRYEKRRRNYPSYIERLQLQVEELESRSYLEPLEQSKLESLQDKLEYLQNQRPDAQYQVPQSTLSKAELLHGKQQQQQQKQRQQQQQQQQQQSFRTVNWETEQFNRAKQLHLQTDEKIHVNDDKEYEYVFDESQFVNYEENEILSGDEVEENGGEENEQQEVDLQTSEQKDIEQVQQSLPVFKYKQEFVKVIKENQIVIIVGETGSGKTTQLPQYLYEAGYSYKDTKKIGCTQPRRVAATSVAQRVAQEMHVPLGDKVGYTVRFDDKSSRNTTIKYLTDGMLLREFLNDPHLSSYGAIMIDEAHERTLSTELLLSLLKDLTSSARKDLKVIIASATINATKFSDFFNKAPILNIPGRRFPVKIHYTKQPEANYIQAIIITIFQIHLTQPLPGDILVFLTGQEEIEKLEQQIQESITKLGGQLKEHGKLLVCSIFANLPPEYQQRIFEPTPPFTRKIVLATNIAETSITIPGVSYVIDPGYVKQTEFNPQTGMESLLVVPCSKANCDQRAGRAGRVGPGKCFRIFTKHSFDNEMELNMKPEIKRTNLNSVVLLLLSLGINDLIKFPFLDPPKKQSLIKSLNLLYSLGALNSKGMLTKTGLKMSEFPLDPTYTKCILTSEQFGISKQICIIIAMLIESSNLYYIPKKLDREVVDKRHEEFIDVQGDHLTLLNIYKKWETVGGYSSQWCQDYFIQYKTMRRVRNIYEQLIKICRKIGIQFGGEGEEKETSNDSMLIQKCLLSGFFNNIVKLSPMGDCYQSVHSYKNKIPCFIHPSSTLYKRKNPKPRFMMYYELVLTSKEYMRNCLIMDDRLVKDIVKGAT</sequence>
<evidence type="ECO:0000256" key="2">
    <source>
        <dbReference type="ARBA" id="ARBA00012552"/>
    </source>
</evidence>
<dbReference type="InterPro" id="IPR001650">
    <property type="entry name" value="Helicase_C-like"/>
</dbReference>
<keyword evidence="8" id="KW-0539">Nucleus</keyword>
<keyword evidence="14" id="KW-1185">Reference proteome</keyword>
<dbReference type="InterPro" id="IPR014001">
    <property type="entry name" value="Helicase_ATP-bd"/>
</dbReference>
<evidence type="ECO:0000256" key="4">
    <source>
        <dbReference type="ARBA" id="ARBA00022741"/>
    </source>
</evidence>
<dbReference type="Gene3D" id="1.20.120.1080">
    <property type="match status" value="1"/>
</dbReference>
<feature type="region of interest" description="Disordered" evidence="10">
    <location>
        <begin position="28"/>
        <end position="83"/>
    </location>
</feature>
<evidence type="ECO:0000256" key="9">
    <source>
        <dbReference type="ARBA" id="ARBA00047984"/>
    </source>
</evidence>
<evidence type="ECO:0000256" key="10">
    <source>
        <dbReference type="SAM" id="MobiDB-lite"/>
    </source>
</evidence>
<dbReference type="RefSeq" id="XP_049181875.1">
    <property type="nucleotide sequence ID" value="XM_049326936.1"/>
</dbReference>
<dbReference type="GO" id="GO:0003723">
    <property type="term" value="F:RNA binding"/>
    <property type="evidence" value="ECO:0007669"/>
    <property type="project" value="TreeGrafter"/>
</dbReference>
<evidence type="ECO:0000256" key="5">
    <source>
        <dbReference type="ARBA" id="ARBA00022801"/>
    </source>
</evidence>
<dbReference type="SUPFAM" id="SSF52540">
    <property type="entry name" value="P-loop containing nucleoside triphosphate hydrolases"/>
    <property type="match status" value="1"/>
</dbReference>
<dbReference type="Pfam" id="PF00270">
    <property type="entry name" value="DEAD"/>
    <property type="match status" value="1"/>
</dbReference>
<keyword evidence="3" id="KW-0507">mRNA processing</keyword>
<organism evidence="13 14">
    <name type="scientific">Candida oxycetoniae</name>
    <dbReference type="NCBI Taxonomy" id="497107"/>
    <lineage>
        <taxon>Eukaryota</taxon>
        <taxon>Fungi</taxon>
        <taxon>Dikarya</taxon>
        <taxon>Ascomycota</taxon>
        <taxon>Saccharomycotina</taxon>
        <taxon>Pichiomycetes</taxon>
        <taxon>Debaryomycetaceae</taxon>
        <taxon>Candida/Lodderomyces clade</taxon>
        <taxon>Candida</taxon>
    </lineage>
</organism>
<dbReference type="Proteomes" id="UP001202479">
    <property type="component" value="Unassembled WGS sequence"/>
</dbReference>
<dbReference type="InterPro" id="IPR003593">
    <property type="entry name" value="AAA+_ATPase"/>
</dbReference>
<dbReference type="GO" id="GO:0000398">
    <property type="term" value="P:mRNA splicing, via spliceosome"/>
    <property type="evidence" value="ECO:0007669"/>
    <property type="project" value="UniProtKB-ARBA"/>
</dbReference>
<dbReference type="GO" id="GO:0071006">
    <property type="term" value="C:U2-type catalytic step 1 spliceosome"/>
    <property type="evidence" value="ECO:0007669"/>
    <property type="project" value="UniProtKB-ARBA"/>
</dbReference>
<dbReference type="GO" id="GO:0003724">
    <property type="term" value="F:RNA helicase activity"/>
    <property type="evidence" value="ECO:0007669"/>
    <property type="project" value="UniProtKB-EC"/>
</dbReference>
<dbReference type="Gene3D" id="3.40.50.300">
    <property type="entry name" value="P-loop containing nucleotide triphosphate hydrolases"/>
    <property type="match status" value="2"/>
</dbReference>
<name>A0AAI9WZQ0_9ASCO</name>
<dbReference type="SMART" id="SM00487">
    <property type="entry name" value="DEXDc"/>
    <property type="match status" value="1"/>
</dbReference>
<dbReference type="GO" id="GO:0071013">
    <property type="term" value="C:catalytic step 2 spliceosome"/>
    <property type="evidence" value="ECO:0007669"/>
    <property type="project" value="TreeGrafter"/>
</dbReference>
<accession>A0AAI9WZQ0</accession>
<feature type="compositionally biased region" description="Polar residues" evidence="10">
    <location>
        <begin position="123"/>
        <end position="139"/>
    </location>
</feature>
<dbReference type="Pfam" id="PF07717">
    <property type="entry name" value="OB_NTP_bind"/>
    <property type="match status" value="1"/>
</dbReference>
<dbReference type="PROSITE" id="PS51192">
    <property type="entry name" value="HELICASE_ATP_BIND_1"/>
    <property type="match status" value="1"/>
</dbReference>
<evidence type="ECO:0000313" key="14">
    <source>
        <dbReference type="Proteomes" id="UP001202479"/>
    </source>
</evidence>
<evidence type="ECO:0000259" key="11">
    <source>
        <dbReference type="PROSITE" id="PS51192"/>
    </source>
</evidence>
<dbReference type="InterPro" id="IPR027417">
    <property type="entry name" value="P-loop_NTPase"/>
</dbReference>
<dbReference type="FunFam" id="3.40.50.300:FF:000007">
    <property type="entry name" value="Pre-mRNA-splicing factor ATP-dependent RNA helicase"/>
    <property type="match status" value="1"/>
</dbReference>
<dbReference type="InterPro" id="IPR007502">
    <property type="entry name" value="Helicase-assoc_dom"/>
</dbReference>
<dbReference type="PROSITE" id="PS00690">
    <property type="entry name" value="DEAH_ATP_HELICASE"/>
    <property type="match status" value="1"/>
</dbReference>
<evidence type="ECO:0000256" key="7">
    <source>
        <dbReference type="ARBA" id="ARBA00023187"/>
    </source>
</evidence>
<keyword evidence="7" id="KW-0508">mRNA splicing</keyword>
<comment type="catalytic activity">
    <reaction evidence="9">
        <text>ATP + H2O = ADP + phosphate + H(+)</text>
        <dbReference type="Rhea" id="RHEA:13065"/>
        <dbReference type="ChEBI" id="CHEBI:15377"/>
        <dbReference type="ChEBI" id="CHEBI:15378"/>
        <dbReference type="ChEBI" id="CHEBI:30616"/>
        <dbReference type="ChEBI" id="CHEBI:43474"/>
        <dbReference type="ChEBI" id="CHEBI:456216"/>
        <dbReference type="EC" id="3.6.4.13"/>
    </reaction>
</comment>
<dbReference type="GeneID" id="73378589"/>
<keyword evidence="6" id="KW-0067">ATP-binding</keyword>
<dbReference type="InterPro" id="IPR048333">
    <property type="entry name" value="HA2_WH"/>
</dbReference>
<proteinExistence type="predicted"/>
<dbReference type="GO" id="GO:0071826">
    <property type="term" value="P:protein-RNA complex organization"/>
    <property type="evidence" value="ECO:0007669"/>
    <property type="project" value="UniProtKB-ARBA"/>
</dbReference>
<feature type="compositionally biased region" description="Low complexity" evidence="10">
    <location>
        <begin position="147"/>
        <end position="166"/>
    </location>
</feature>
<evidence type="ECO:0000313" key="13">
    <source>
        <dbReference type="EMBL" id="KAI3406130.2"/>
    </source>
</evidence>
<dbReference type="PROSITE" id="PS51194">
    <property type="entry name" value="HELICASE_CTER"/>
    <property type="match status" value="1"/>
</dbReference>
<dbReference type="GO" id="GO:0005524">
    <property type="term" value="F:ATP binding"/>
    <property type="evidence" value="ECO:0007669"/>
    <property type="project" value="UniProtKB-KW"/>
</dbReference>
<reference evidence="13" key="1">
    <citation type="journal article" date="2022" name="DNA Res.">
        <title>Genome analysis of five recently described species of the CUG-Ser clade uncovers Candida theae as a new hybrid lineage with pathogenic potential in the Candida parapsilosis species complex.</title>
        <authorList>
            <person name="Mixao V."/>
            <person name="Del Olmo V."/>
            <person name="Hegedusova E."/>
            <person name="Saus E."/>
            <person name="Pryszcz L."/>
            <person name="Cillingova A."/>
            <person name="Nosek J."/>
            <person name="Gabaldon T."/>
        </authorList>
    </citation>
    <scope>NUCLEOTIDE SEQUENCE</scope>
    <source>
        <strain evidence="13">CBS 10844</strain>
    </source>
</reference>
<dbReference type="CDD" id="cd18791">
    <property type="entry name" value="SF2_C_RHA"/>
    <property type="match status" value="1"/>
</dbReference>
<dbReference type="AlphaFoldDB" id="A0AAI9WZQ0"/>
<feature type="region of interest" description="Disordered" evidence="10">
    <location>
        <begin position="123"/>
        <end position="166"/>
    </location>
</feature>
<feature type="domain" description="Helicase C-terminal" evidence="12">
    <location>
        <begin position="447"/>
        <end position="631"/>
    </location>
</feature>
<evidence type="ECO:0000256" key="1">
    <source>
        <dbReference type="ARBA" id="ARBA00004123"/>
    </source>
</evidence>
<dbReference type="SMART" id="SM00490">
    <property type="entry name" value="HELICc"/>
    <property type="match status" value="1"/>
</dbReference>
<dbReference type="Pfam" id="PF00271">
    <property type="entry name" value="Helicase_C"/>
    <property type="match status" value="1"/>
</dbReference>
<keyword evidence="5" id="KW-0378">Hydrolase</keyword>